<protein>
    <recommendedName>
        <fullName evidence="8">Response regulatory domain-containing protein</fullName>
    </recommendedName>
</protein>
<feature type="domain" description="Response regulatory" evidence="8">
    <location>
        <begin position="17"/>
        <end position="138"/>
    </location>
</feature>
<dbReference type="Gene3D" id="3.40.50.2300">
    <property type="match status" value="1"/>
</dbReference>
<organism evidence="9 10">
    <name type="scientific">Capsella rubella</name>
    <dbReference type="NCBI Taxonomy" id="81985"/>
    <lineage>
        <taxon>Eukaryota</taxon>
        <taxon>Viridiplantae</taxon>
        <taxon>Streptophyta</taxon>
        <taxon>Embryophyta</taxon>
        <taxon>Tracheophyta</taxon>
        <taxon>Spermatophyta</taxon>
        <taxon>Magnoliopsida</taxon>
        <taxon>eudicotyledons</taxon>
        <taxon>Gunneridae</taxon>
        <taxon>Pentapetalae</taxon>
        <taxon>rosids</taxon>
        <taxon>malvids</taxon>
        <taxon>Brassicales</taxon>
        <taxon>Brassicaceae</taxon>
        <taxon>Camelineae</taxon>
        <taxon>Capsella</taxon>
    </lineage>
</organism>
<dbReference type="InterPro" id="IPR045279">
    <property type="entry name" value="ARR-like"/>
</dbReference>
<comment type="subcellular location">
    <subcellularLocation>
        <location evidence="1">Nucleus</location>
    </subcellularLocation>
</comment>
<dbReference type="Proteomes" id="UP000029121">
    <property type="component" value="Unassembled WGS sequence"/>
</dbReference>
<evidence type="ECO:0000256" key="2">
    <source>
        <dbReference type="ARBA" id="ARBA00023012"/>
    </source>
</evidence>
<dbReference type="NCBIfam" id="TIGR01557">
    <property type="entry name" value="myb_SHAQKYF"/>
    <property type="match status" value="1"/>
</dbReference>
<dbReference type="SUPFAM" id="SSF52172">
    <property type="entry name" value="CheY-like"/>
    <property type="match status" value="1"/>
</dbReference>
<dbReference type="SMART" id="SM00448">
    <property type="entry name" value="REC"/>
    <property type="match status" value="1"/>
</dbReference>
<dbReference type="STRING" id="81985.R0H0F3"/>
<dbReference type="GO" id="GO:0003677">
    <property type="term" value="F:DNA binding"/>
    <property type="evidence" value="ECO:0007669"/>
    <property type="project" value="InterPro"/>
</dbReference>
<dbReference type="InterPro" id="IPR001789">
    <property type="entry name" value="Sig_transdc_resp-reg_receiver"/>
</dbReference>
<proteinExistence type="predicted"/>
<dbReference type="SUPFAM" id="SSF46689">
    <property type="entry name" value="Homeodomain-like"/>
    <property type="match status" value="1"/>
</dbReference>
<dbReference type="GO" id="GO:0000160">
    <property type="term" value="P:phosphorelay signal transduction system"/>
    <property type="evidence" value="ECO:0007669"/>
    <property type="project" value="UniProtKB-KW"/>
</dbReference>
<dbReference type="CDD" id="cd00156">
    <property type="entry name" value="REC"/>
    <property type="match status" value="1"/>
</dbReference>
<dbReference type="OrthoDB" id="21225at2759"/>
<dbReference type="Pfam" id="PF00072">
    <property type="entry name" value="Response_reg"/>
    <property type="match status" value="1"/>
</dbReference>
<evidence type="ECO:0000256" key="7">
    <source>
        <dbReference type="SAM" id="MobiDB-lite"/>
    </source>
</evidence>
<dbReference type="eggNOG" id="KOG1601">
    <property type="taxonomic scope" value="Eukaryota"/>
</dbReference>
<keyword evidence="5" id="KW-0539">Nucleus</keyword>
<keyword evidence="2" id="KW-0902">Two-component regulatory system</keyword>
<evidence type="ECO:0000256" key="4">
    <source>
        <dbReference type="ARBA" id="ARBA00023163"/>
    </source>
</evidence>
<dbReference type="InterPro" id="IPR006447">
    <property type="entry name" value="Myb_dom_plants"/>
</dbReference>
<dbReference type="PROSITE" id="PS50110">
    <property type="entry name" value="RESPONSE_REGULATORY"/>
    <property type="match status" value="1"/>
</dbReference>
<dbReference type="InterPro" id="IPR009057">
    <property type="entry name" value="Homeodomain-like_sf"/>
</dbReference>
<evidence type="ECO:0000256" key="1">
    <source>
        <dbReference type="ARBA" id="ARBA00004123"/>
    </source>
</evidence>
<feature type="modified residue" description="4-aspartylphosphate" evidence="6">
    <location>
        <position position="75"/>
    </location>
</feature>
<evidence type="ECO:0000256" key="6">
    <source>
        <dbReference type="PROSITE-ProRule" id="PRU00169"/>
    </source>
</evidence>
<dbReference type="InterPro" id="IPR011006">
    <property type="entry name" value="CheY-like_superfamily"/>
</dbReference>
<keyword evidence="6" id="KW-0597">Phosphoprotein</keyword>
<evidence type="ECO:0000313" key="10">
    <source>
        <dbReference type="Proteomes" id="UP000029121"/>
    </source>
</evidence>
<dbReference type="PANTHER" id="PTHR43874:SF19">
    <property type="entry name" value="RESPONSE REGULATOR 23-RELATED"/>
    <property type="match status" value="1"/>
</dbReference>
<evidence type="ECO:0000256" key="3">
    <source>
        <dbReference type="ARBA" id="ARBA00023015"/>
    </source>
</evidence>
<dbReference type="PANTHER" id="PTHR43874">
    <property type="entry name" value="TWO-COMPONENT RESPONSE REGULATOR"/>
    <property type="match status" value="1"/>
</dbReference>
<evidence type="ECO:0000259" key="8">
    <source>
        <dbReference type="PROSITE" id="PS50110"/>
    </source>
</evidence>
<dbReference type="AlphaFoldDB" id="R0H0F3"/>
<evidence type="ECO:0000313" key="9">
    <source>
        <dbReference type="EMBL" id="EOA22714.1"/>
    </source>
</evidence>
<dbReference type="Gene3D" id="1.10.10.60">
    <property type="entry name" value="Homeodomain-like"/>
    <property type="match status" value="1"/>
</dbReference>
<dbReference type="FunFam" id="1.10.10.60:FF:000007">
    <property type="entry name" value="Two-component response regulator"/>
    <property type="match status" value="1"/>
</dbReference>
<keyword evidence="10" id="KW-1185">Reference proteome</keyword>
<accession>R0H0F3</accession>
<sequence length="643" mass="72544">MAFVESFHNQSSVLRINIMVVDDDPVFLNVISRMLEKSKYRDPVMDIRVIAEGDPIKALSTLKLQRNNIDLIITDYYMPDMNGIQLKEQITEEFGNLPVIVMSADANKEQESLTCGALGFLPKPIKPIDLPKIYQLALTYKTNGKSTICTEPNPKDTCVSVPEQIEMLPEQVNLLNTQKKWPSKSDSRSMNSTHGSRASIDGSRKNRKRKPTDGPSANGEYPSQPSKKAKITWTDGLHDLFLQAIRHIGLDKAVPKKILAFMNVPYLTRENVASHLQKYRIFLRKVAEQGLMSMMSSRGIDSMFRYTHIKEPYFNHYTPSTSWYETSLNNRSYYSKPGHGFGQSRLLSNTREPVRFNHMSYNYMNRSSTYEPHRIGSGSNLTLPTQSNLGLSNQPSQNGEKISFFEPPVMANKIGQTSQVLGFGQLGPSAISGNSFNNNMMSSFGSFTPNQQGLGHFSYGMQSLLNNESTACNNQPHADATAQPHPELHQLENLNLSSDLHSANELPYNINNFIFDHNKQQHVREEDSAKFDLSANFSAELNHILSLEEDGDWTFWNVNQNHSTGEIANTFDALETNHTLTAVEMNHTFATPETNPPTFTTNPNHQSQEQDVVNHDITDLSLLDSQELVDEDFMNTLFNDDMD</sequence>
<dbReference type="KEGG" id="crb:17881242"/>
<reference evidence="10" key="1">
    <citation type="journal article" date="2013" name="Nat. Genet.">
        <title>The Capsella rubella genome and the genomic consequences of rapid mating system evolution.</title>
        <authorList>
            <person name="Slotte T."/>
            <person name="Hazzouri K.M."/>
            <person name="Agren J.A."/>
            <person name="Koenig D."/>
            <person name="Maumus F."/>
            <person name="Guo Y.L."/>
            <person name="Steige K."/>
            <person name="Platts A.E."/>
            <person name="Escobar J.S."/>
            <person name="Newman L.K."/>
            <person name="Wang W."/>
            <person name="Mandakova T."/>
            <person name="Vello E."/>
            <person name="Smith L.M."/>
            <person name="Henz S.R."/>
            <person name="Steffen J."/>
            <person name="Takuno S."/>
            <person name="Brandvain Y."/>
            <person name="Coop G."/>
            <person name="Andolfatto P."/>
            <person name="Hu T.T."/>
            <person name="Blanchette M."/>
            <person name="Clark R.M."/>
            <person name="Quesneville H."/>
            <person name="Nordborg M."/>
            <person name="Gaut B.S."/>
            <person name="Lysak M.A."/>
            <person name="Jenkins J."/>
            <person name="Grimwood J."/>
            <person name="Chapman J."/>
            <person name="Prochnik S."/>
            <person name="Shu S."/>
            <person name="Rokhsar D."/>
            <person name="Schmutz J."/>
            <person name="Weigel D."/>
            <person name="Wright S.I."/>
        </authorList>
    </citation>
    <scope>NUCLEOTIDE SEQUENCE [LARGE SCALE GENOMIC DNA]</scope>
    <source>
        <strain evidence="10">cv. Monte Gargano</strain>
    </source>
</reference>
<gene>
    <name evidence="9" type="ORF">CARUB_v10003421mg</name>
</gene>
<dbReference type="GO" id="GO:0005634">
    <property type="term" value="C:nucleus"/>
    <property type="evidence" value="ECO:0007669"/>
    <property type="project" value="UniProtKB-SubCell"/>
</dbReference>
<keyword evidence="3" id="KW-0805">Transcription regulation</keyword>
<dbReference type="EMBL" id="KB870810">
    <property type="protein sequence ID" value="EOA22714.1"/>
    <property type="molecule type" value="Genomic_DNA"/>
</dbReference>
<feature type="region of interest" description="Disordered" evidence="7">
    <location>
        <begin position="177"/>
        <end position="227"/>
    </location>
</feature>
<evidence type="ECO:0000256" key="5">
    <source>
        <dbReference type="ARBA" id="ARBA00023242"/>
    </source>
</evidence>
<keyword evidence="4" id="KW-0804">Transcription</keyword>
<name>R0H0F3_9BRAS</name>
<dbReference type="GO" id="GO:0009736">
    <property type="term" value="P:cytokinin-activated signaling pathway"/>
    <property type="evidence" value="ECO:0007669"/>
    <property type="project" value="InterPro"/>
</dbReference>